<name>E0S4W0_BUTPB</name>
<accession>E0S4W0</accession>
<proteinExistence type="predicted"/>
<keyword evidence="3" id="KW-1185">Reference proteome</keyword>
<evidence type="ECO:0000313" key="3">
    <source>
        <dbReference type="Proteomes" id="UP000001299"/>
    </source>
</evidence>
<dbReference type="Proteomes" id="UP000001299">
    <property type="component" value="Plasmid pCY186"/>
</dbReference>
<gene>
    <name evidence="2" type="ordered locus">bpr_IV077</name>
</gene>
<dbReference type="KEGG" id="bpb:bpr_IV077"/>
<dbReference type="EMBL" id="CP001813">
    <property type="protein sequence ID" value="ADL36442.1"/>
    <property type="molecule type" value="Genomic_DNA"/>
</dbReference>
<keyword evidence="2" id="KW-0614">Plasmid</keyword>
<protein>
    <submittedName>
        <fullName evidence="2">Uncharacterized protein</fullName>
    </submittedName>
</protein>
<dbReference type="HOGENOM" id="CLU_2192134_0_0_9"/>
<reference evidence="2 3" key="1">
    <citation type="journal article" date="2010" name="PLoS ONE">
        <title>The glycobiome of the rumen bacterium Butyrivibrio proteoclasticus B316(T) highlights adaptation to a polysaccharide-rich environment.</title>
        <authorList>
            <person name="Kelly W.J."/>
            <person name="Leahy S.C."/>
            <person name="Altermann E."/>
            <person name="Yeoman C.J."/>
            <person name="Dunne J.C."/>
            <person name="Kong Z."/>
            <person name="Pacheco D.M."/>
            <person name="Li D."/>
            <person name="Noel S.J."/>
            <person name="Moon C.D."/>
            <person name="Cookson A.L."/>
            <person name="Attwood G.T."/>
        </authorList>
    </citation>
    <scope>NUCLEOTIDE SEQUENCE [LARGE SCALE GENOMIC DNA]</scope>
    <source>
        <strain evidence="3">ATCC 51982 / DSM 14932 / B316</strain>
        <plasmid evidence="3">Plasmid pCY186</plasmid>
    </source>
</reference>
<geneLocation type="plasmid" evidence="2 3">
    <name>pCY186</name>
</geneLocation>
<feature type="compositionally biased region" description="Polar residues" evidence="1">
    <location>
        <begin position="72"/>
        <end position="91"/>
    </location>
</feature>
<dbReference type="AlphaFoldDB" id="E0S4W0"/>
<organism evidence="2 3">
    <name type="scientific">Butyrivibrio proteoclasticus (strain ATCC 51982 / DSM 14932 / B316)</name>
    <name type="common">Clostridium proteoclasticum</name>
    <dbReference type="NCBI Taxonomy" id="515622"/>
    <lineage>
        <taxon>Bacteria</taxon>
        <taxon>Bacillati</taxon>
        <taxon>Bacillota</taxon>
        <taxon>Clostridia</taxon>
        <taxon>Lachnospirales</taxon>
        <taxon>Lachnospiraceae</taxon>
        <taxon>Butyrivibrio</taxon>
    </lineage>
</organism>
<sequence>MRRIRRKKNPSKKIGLTLATIMTAGALFCAGFIFVPFGKDTVPESKAMETNDNYSAPEHKEQTMQYEIVTPDESTLNQQERKSSISASKQSGLEKAVDDLIVLTEGDE</sequence>
<evidence type="ECO:0000313" key="2">
    <source>
        <dbReference type="EMBL" id="ADL36442.1"/>
    </source>
</evidence>
<evidence type="ECO:0000256" key="1">
    <source>
        <dbReference type="SAM" id="MobiDB-lite"/>
    </source>
</evidence>
<feature type="region of interest" description="Disordered" evidence="1">
    <location>
        <begin position="71"/>
        <end position="91"/>
    </location>
</feature>
<dbReference type="RefSeq" id="WP_013283090.1">
    <property type="nucleotide sequence ID" value="NC_014390.1"/>
</dbReference>